<dbReference type="GO" id="GO:0005829">
    <property type="term" value="C:cytosol"/>
    <property type="evidence" value="ECO:0007669"/>
    <property type="project" value="TreeGrafter"/>
</dbReference>
<reference evidence="9" key="1">
    <citation type="submission" date="2020-05" db="EMBL/GenBank/DDBJ databases">
        <title>Frigoriglobus tundricola gen. nov., sp. nov., a psychrotolerant cellulolytic planctomycete of the family Gemmataceae with two divergent copies of 16S rRNA gene.</title>
        <authorList>
            <person name="Kulichevskaya I.S."/>
            <person name="Ivanova A.A."/>
            <person name="Naumoff D.G."/>
            <person name="Beletsky A.V."/>
            <person name="Rijpstra W.I.C."/>
            <person name="Sinninghe Damste J.S."/>
            <person name="Mardanov A.V."/>
            <person name="Ravin N.V."/>
            <person name="Dedysh S.N."/>
        </authorList>
    </citation>
    <scope>NUCLEOTIDE SEQUENCE [LARGE SCALE GENOMIC DNA]</scope>
    <source>
        <strain evidence="9">PL17</strain>
    </source>
</reference>
<keyword evidence="5" id="KW-0804">Transcription</keyword>
<evidence type="ECO:0000256" key="1">
    <source>
        <dbReference type="ARBA" id="ARBA00022553"/>
    </source>
</evidence>
<dbReference type="SMART" id="SM00448">
    <property type="entry name" value="REC"/>
    <property type="match status" value="1"/>
</dbReference>
<dbReference type="Proteomes" id="UP000503447">
    <property type="component" value="Chromosome"/>
</dbReference>
<protein>
    <recommendedName>
        <fullName evidence="7">Response regulatory domain-containing protein</fullName>
    </recommendedName>
</protein>
<feature type="domain" description="Response regulatory" evidence="7">
    <location>
        <begin position="15"/>
        <end position="129"/>
    </location>
</feature>
<dbReference type="CDD" id="cd00156">
    <property type="entry name" value="REC"/>
    <property type="match status" value="1"/>
</dbReference>
<keyword evidence="3" id="KW-0805">Transcription regulation</keyword>
<dbReference type="SUPFAM" id="SSF52172">
    <property type="entry name" value="CheY-like"/>
    <property type="match status" value="1"/>
</dbReference>
<dbReference type="AlphaFoldDB" id="A0A6M5YH14"/>
<dbReference type="Pfam" id="PF00072">
    <property type="entry name" value="Response_reg"/>
    <property type="match status" value="1"/>
</dbReference>
<dbReference type="PANTHER" id="PTHR48111">
    <property type="entry name" value="REGULATOR OF RPOS"/>
    <property type="match status" value="1"/>
</dbReference>
<dbReference type="RefSeq" id="WP_171469501.1">
    <property type="nucleotide sequence ID" value="NZ_CP053452.2"/>
</dbReference>
<evidence type="ECO:0000256" key="5">
    <source>
        <dbReference type="ARBA" id="ARBA00023163"/>
    </source>
</evidence>
<dbReference type="EMBL" id="CP053452">
    <property type="protein sequence ID" value="QJW93278.1"/>
    <property type="molecule type" value="Genomic_DNA"/>
</dbReference>
<accession>A0A6M5YH14</accession>
<gene>
    <name evidence="8" type="ORF">FTUN_0784</name>
</gene>
<evidence type="ECO:0000256" key="3">
    <source>
        <dbReference type="ARBA" id="ARBA00023015"/>
    </source>
</evidence>
<sequence length="132" mass="14038">MTATDIVESPLGGLRVLVAEGEEDGAVALTAVLRYNGFDTREARTEEDMMRTARETGPAVLILDLDLPGGDNCDVIRRVLKLPNPPEVVVVTAHTAPALRTAALRAGAAAYLLKPADPIELVRLVTRLGAKL</sequence>
<proteinExistence type="predicted"/>
<dbReference type="KEGG" id="ftj:FTUN_0784"/>
<evidence type="ECO:0000256" key="4">
    <source>
        <dbReference type="ARBA" id="ARBA00023125"/>
    </source>
</evidence>
<dbReference type="Gene3D" id="3.40.50.2300">
    <property type="match status" value="1"/>
</dbReference>
<evidence type="ECO:0000256" key="2">
    <source>
        <dbReference type="ARBA" id="ARBA00023012"/>
    </source>
</evidence>
<evidence type="ECO:0000313" key="9">
    <source>
        <dbReference type="Proteomes" id="UP000503447"/>
    </source>
</evidence>
<feature type="modified residue" description="4-aspartylphosphate" evidence="6">
    <location>
        <position position="64"/>
    </location>
</feature>
<evidence type="ECO:0000259" key="7">
    <source>
        <dbReference type="PROSITE" id="PS50110"/>
    </source>
</evidence>
<dbReference type="GO" id="GO:0032993">
    <property type="term" value="C:protein-DNA complex"/>
    <property type="evidence" value="ECO:0007669"/>
    <property type="project" value="TreeGrafter"/>
</dbReference>
<dbReference type="PROSITE" id="PS50110">
    <property type="entry name" value="RESPONSE_REGULATORY"/>
    <property type="match status" value="1"/>
</dbReference>
<keyword evidence="4" id="KW-0238">DNA-binding</keyword>
<dbReference type="InterPro" id="IPR001789">
    <property type="entry name" value="Sig_transdc_resp-reg_receiver"/>
</dbReference>
<dbReference type="PANTHER" id="PTHR48111:SF1">
    <property type="entry name" value="TWO-COMPONENT RESPONSE REGULATOR ORR33"/>
    <property type="match status" value="1"/>
</dbReference>
<dbReference type="InterPro" id="IPR039420">
    <property type="entry name" value="WalR-like"/>
</dbReference>
<dbReference type="GO" id="GO:0000156">
    <property type="term" value="F:phosphorelay response regulator activity"/>
    <property type="evidence" value="ECO:0007669"/>
    <property type="project" value="TreeGrafter"/>
</dbReference>
<dbReference type="InterPro" id="IPR011006">
    <property type="entry name" value="CheY-like_superfamily"/>
</dbReference>
<dbReference type="GO" id="GO:0006355">
    <property type="term" value="P:regulation of DNA-templated transcription"/>
    <property type="evidence" value="ECO:0007669"/>
    <property type="project" value="TreeGrafter"/>
</dbReference>
<evidence type="ECO:0000313" key="8">
    <source>
        <dbReference type="EMBL" id="QJW93278.1"/>
    </source>
</evidence>
<keyword evidence="1 6" id="KW-0597">Phosphoprotein</keyword>
<evidence type="ECO:0000256" key="6">
    <source>
        <dbReference type="PROSITE-ProRule" id="PRU00169"/>
    </source>
</evidence>
<organism evidence="8 9">
    <name type="scientific">Frigoriglobus tundricola</name>
    <dbReference type="NCBI Taxonomy" id="2774151"/>
    <lineage>
        <taxon>Bacteria</taxon>
        <taxon>Pseudomonadati</taxon>
        <taxon>Planctomycetota</taxon>
        <taxon>Planctomycetia</taxon>
        <taxon>Gemmatales</taxon>
        <taxon>Gemmataceae</taxon>
        <taxon>Frigoriglobus</taxon>
    </lineage>
</organism>
<keyword evidence="2" id="KW-0902">Two-component regulatory system</keyword>
<dbReference type="GO" id="GO:0000976">
    <property type="term" value="F:transcription cis-regulatory region binding"/>
    <property type="evidence" value="ECO:0007669"/>
    <property type="project" value="TreeGrafter"/>
</dbReference>
<keyword evidence="9" id="KW-1185">Reference proteome</keyword>
<name>A0A6M5YH14_9BACT</name>